<dbReference type="InterPro" id="IPR050570">
    <property type="entry name" value="Cell_wall_metabolism_enzyme"/>
</dbReference>
<dbReference type="SUPFAM" id="SSF51261">
    <property type="entry name" value="Duplicated hybrid motif"/>
    <property type="match status" value="1"/>
</dbReference>
<organism evidence="3 4">
    <name type="scientific">Pseudoalteromonas qingdaonensis</name>
    <dbReference type="NCBI Taxonomy" id="3131913"/>
    <lineage>
        <taxon>Bacteria</taxon>
        <taxon>Pseudomonadati</taxon>
        <taxon>Pseudomonadota</taxon>
        <taxon>Gammaproteobacteria</taxon>
        <taxon>Alteromonadales</taxon>
        <taxon>Pseudoalteromonadaceae</taxon>
        <taxon>Pseudoalteromonas</taxon>
    </lineage>
</organism>
<name>A0ABU9N3G4_9GAMM</name>
<dbReference type="InterPro" id="IPR011055">
    <property type="entry name" value="Dup_hybrid_motif"/>
</dbReference>
<feature type="domain" description="M23ase beta-sheet core" evidence="2">
    <location>
        <begin position="257"/>
        <end position="351"/>
    </location>
</feature>
<dbReference type="GO" id="GO:0016787">
    <property type="term" value="F:hydrolase activity"/>
    <property type="evidence" value="ECO:0007669"/>
    <property type="project" value="UniProtKB-KW"/>
</dbReference>
<dbReference type="Gene3D" id="2.70.70.10">
    <property type="entry name" value="Glucose Permease (Domain IIA)"/>
    <property type="match status" value="1"/>
</dbReference>
<comment type="caution">
    <text evidence="3">The sequence shown here is derived from an EMBL/GenBank/DDBJ whole genome shotgun (WGS) entry which is preliminary data.</text>
</comment>
<evidence type="ECO:0000313" key="4">
    <source>
        <dbReference type="Proteomes" id="UP001447008"/>
    </source>
</evidence>
<evidence type="ECO:0000259" key="2">
    <source>
        <dbReference type="Pfam" id="PF01551"/>
    </source>
</evidence>
<dbReference type="PANTHER" id="PTHR21666:SF270">
    <property type="entry name" value="MUREIN HYDROLASE ACTIVATOR ENVC"/>
    <property type="match status" value="1"/>
</dbReference>
<dbReference type="Proteomes" id="UP001447008">
    <property type="component" value="Unassembled WGS sequence"/>
</dbReference>
<dbReference type="RefSeq" id="WP_342679582.1">
    <property type="nucleotide sequence ID" value="NZ_JBCGCU010000015.1"/>
</dbReference>
<gene>
    <name evidence="3" type="ORF">WCN91_12615</name>
</gene>
<feature type="coiled-coil region" evidence="1">
    <location>
        <begin position="68"/>
        <end position="102"/>
    </location>
</feature>
<dbReference type="InterPro" id="IPR016047">
    <property type="entry name" value="M23ase_b-sheet_dom"/>
</dbReference>
<dbReference type="CDD" id="cd12797">
    <property type="entry name" value="M23_peptidase"/>
    <property type="match status" value="1"/>
</dbReference>
<protein>
    <submittedName>
        <fullName evidence="3">M23 family metallopeptidase</fullName>
        <ecNumber evidence="3">3.4.-.-</ecNumber>
    </submittedName>
</protein>
<evidence type="ECO:0000313" key="3">
    <source>
        <dbReference type="EMBL" id="MEM0516243.1"/>
    </source>
</evidence>
<dbReference type="Pfam" id="PF01551">
    <property type="entry name" value="Peptidase_M23"/>
    <property type="match status" value="1"/>
</dbReference>
<keyword evidence="3" id="KW-0378">Hydrolase</keyword>
<evidence type="ECO:0000256" key="1">
    <source>
        <dbReference type="SAM" id="Coils"/>
    </source>
</evidence>
<keyword evidence="1" id="KW-0175">Coiled coil</keyword>
<dbReference type="EC" id="3.4.-.-" evidence="3"/>
<proteinExistence type="predicted"/>
<sequence length="370" mass="41002">MKLNPSYFITKHFPARQLLIRQEGEVKVVELTTKKQCTMALSVFVCVASLASFGAYNFWQQSALQLSSGDVVAENEQLRQQIAQAKQQQEQFIAQLSQLEQRQTLTQNVLASLPASLLPEQGIPFEASDSPAADNSVDERLASLQQRQYDTFSLLDQAIVKREQMLGAAIARAGLPSTVMDELVAKSEEQAAQGGPLELLDTDEQDTNSLSVVDKLLTLNQLESMLAQVPHMLPAADYYISSSFGLRKDPMNGRRAMHKGVDLAAWHNTEIFAPADGTVVRAGRNGGYGRFIEIEHANGFTTRFGHLNKIHVKRGDLVTKGEVIALMGSTGRSTATHLHYEVLHNNKHINPVKITKALTDVFKEQRYTEE</sequence>
<reference evidence="3 4" key="1">
    <citation type="submission" date="2024-03" db="EMBL/GenBank/DDBJ databases">
        <title>Pseudoalteromonas qingdaonensis sp. nov., isolated from the intestines of marine benthic organisms.</title>
        <authorList>
            <person name="Lin X."/>
            <person name="Fang S."/>
            <person name="Hu X."/>
        </authorList>
    </citation>
    <scope>NUCLEOTIDE SEQUENCE [LARGE SCALE GENOMIC DNA]</scope>
    <source>
        <strain evidence="3 4">YIC-827</strain>
    </source>
</reference>
<accession>A0ABU9N3G4</accession>
<keyword evidence="4" id="KW-1185">Reference proteome</keyword>
<dbReference type="PANTHER" id="PTHR21666">
    <property type="entry name" value="PEPTIDASE-RELATED"/>
    <property type="match status" value="1"/>
</dbReference>
<dbReference type="EMBL" id="JBCGCU010000015">
    <property type="protein sequence ID" value="MEM0516243.1"/>
    <property type="molecule type" value="Genomic_DNA"/>
</dbReference>